<evidence type="ECO:0000259" key="2">
    <source>
        <dbReference type="Pfam" id="PF00561"/>
    </source>
</evidence>
<dbReference type="AlphaFoldDB" id="A0A0X3VR28"/>
<dbReference type="PANTHER" id="PTHR43798">
    <property type="entry name" value="MONOACYLGLYCEROL LIPASE"/>
    <property type="match status" value="1"/>
</dbReference>
<dbReference type="InterPro" id="IPR050266">
    <property type="entry name" value="AB_hydrolase_sf"/>
</dbReference>
<proteinExistence type="predicted"/>
<keyword evidence="4" id="KW-1185">Reference proteome</keyword>
<dbReference type="RefSeq" id="WP_062697571.1">
    <property type="nucleotide sequence ID" value="NZ_LLZG01000001.1"/>
</dbReference>
<dbReference type="SUPFAM" id="SSF53474">
    <property type="entry name" value="alpha/beta-Hydrolases"/>
    <property type="match status" value="1"/>
</dbReference>
<dbReference type="OrthoDB" id="9796770at2"/>
<dbReference type="InterPro" id="IPR000073">
    <property type="entry name" value="AB_hydrolase_1"/>
</dbReference>
<gene>
    <name evidence="3" type="ORF">ADL12_00985</name>
</gene>
<dbReference type="Proteomes" id="UP000053923">
    <property type="component" value="Unassembled WGS sequence"/>
</dbReference>
<dbReference type="InterPro" id="IPR029058">
    <property type="entry name" value="AB_hydrolase_fold"/>
</dbReference>
<evidence type="ECO:0000256" key="1">
    <source>
        <dbReference type="ARBA" id="ARBA00022801"/>
    </source>
</evidence>
<dbReference type="EMBL" id="LLZG01000001">
    <property type="protein sequence ID" value="KUL47149.1"/>
    <property type="molecule type" value="Genomic_DNA"/>
</dbReference>
<keyword evidence="1 3" id="KW-0378">Hydrolase</keyword>
<dbReference type="PRINTS" id="PR00111">
    <property type="entry name" value="ABHYDROLASE"/>
</dbReference>
<dbReference type="Gene3D" id="3.40.50.1820">
    <property type="entry name" value="alpha/beta hydrolase"/>
    <property type="match status" value="1"/>
</dbReference>
<name>A0A0X3VR28_9ACTN</name>
<feature type="domain" description="AB hydrolase-1" evidence="2">
    <location>
        <begin position="22"/>
        <end position="264"/>
    </location>
</feature>
<dbReference type="GO" id="GO:0016020">
    <property type="term" value="C:membrane"/>
    <property type="evidence" value="ECO:0007669"/>
    <property type="project" value="TreeGrafter"/>
</dbReference>
<dbReference type="GO" id="GO:0016787">
    <property type="term" value="F:hydrolase activity"/>
    <property type="evidence" value="ECO:0007669"/>
    <property type="project" value="UniProtKB-KW"/>
</dbReference>
<reference evidence="4" key="1">
    <citation type="submission" date="2015-10" db="EMBL/GenBank/DDBJ databases">
        <authorList>
            <person name="Ju K.-S."/>
            <person name="Doroghazi J.R."/>
            <person name="Metcalf W.W."/>
        </authorList>
    </citation>
    <scope>NUCLEOTIDE SEQUENCE [LARGE SCALE GENOMIC DNA]</scope>
    <source>
        <strain evidence="4">NRRL 3151</strain>
    </source>
</reference>
<accession>A0A0X3VR28</accession>
<comment type="caution">
    <text evidence="3">The sequence shown here is derived from an EMBL/GenBank/DDBJ whole genome shotgun (WGS) entry which is preliminary data.</text>
</comment>
<protein>
    <submittedName>
        <fullName evidence="3">Alpha/beta hydrolase</fullName>
    </submittedName>
</protein>
<dbReference type="PANTHER" id="PTHR43798:SF31">
    <property type="entry name" value="AB HYDROLASE SUPERFAMILY PROTEIN YCLE"/>
    <property type="match status" value="1"/>
</dbReference>
<sequence length="293" mass="31482">MPTFTASDGTEIAYHLRGEGEPLVVLPGGPMQASAYLGDLGGLAAHRQLVLLDLRGTGDSAMPADSATYRCDHLVDDVEMLRDHMGLAHMDLLAHSAGGSLAMLYAARYPQRVSRLALVTATPWALGMPPTAEDRLTAARSREGEPWFAEAFPAFEAWLKGTGDFGPVLAPFFYGRWDDAAQEHYARGDDQFNDEAGDIYGSEGAYDPPATRTALSRLAAPVLVLAGELDGSPRPETARRTAEVFPNAEVAVQPGAGHYPWLDDAQWFVRRVVAFLEGSGGAHPAPEPRLAAR</sequence>
<evidence type="ECO:0000313" key="3">
    <source>
        <dbReference type="EMBL" id="KUL47149.1"/>
    </source>
</evidence>
<organism evidence="3 4">
    <name type="scientific">Streptomyces regalis</name>
    <dbReference type="NCBI Taxonomy" id="68262"/>
    <lineage>
        <taxon>Bacteria</taxon>
        <taxon>Bacillati</taxon>
        <taxon>Actinomycetota</taxon>
        <taxon>Actinomycetes</taxon>
        <taxon>Kitasatosporales</taxon>
        <taxon>Streptomycetaceae</taxon>
        <taxon>Streptomyces</taxon>
    </lineage>
</organism>
<evidence type="ECO:0000313" key="4">
    <source>
        <dbReference type="Proteomes" id="UP000053923"/>
    </source>
</evidence>
<dbReference type="Pfam" id="PF00561">
    <property type="entry name" value="Abhydrolase_1"/>
    <property type="match status" value="1"/>
</dbReference>